<reference evidence="1 2" key="1">
    <citation type="submission" date="2016-07" db="EMBL/GenBank/DDBJ databases">
        <title>Pervasive Adenine N6-methylation of Active Genes in Fungi.</title>
        <authorList>
            <consortium name="DOE Joint Genome Institute"/>
            <person name="Mondo S.J."/>
            <person name="Dannebaum R.O."/>
            <person name="Kuo R.C."/>
            <person name="Labutti K."/>
            <person name="Haridas S."/>
            <person name="Kuo A."/>
            <person name="Salamov A."/>
            <person name="Ahrendt S.R."/>
            <person name="Lipzen A."/>
            <person name="Sullivan W."/>
            <person name="Andreopoulos W.B."/>
            <person name="Clum A."/>
            <person name="Lindquist E."/>
            <person name="Daum C."/>
            <person name="Ramamoorthy G.K."/>
            <person name="Gryganskyi A."/>
            <person name="Culley D."/>
            <person name="Magnuson J.K."/>
            <person name="James T.Y."/>
            <person name="O'Malley M.A."/>
            <person name="Stajich J.E."/>
            <person name="Spatafora J.W."/>
            <person name="Visel A."/>
            <person name="Grigoriev I.V."/>
        </authorList>
    </citation>
    <scope>NUCLEOTIDE SEQUENCE [LARGE SCALE GENOMIC DNA]</scope>
    <source>
        <strain evidence="1 2">ATCC 12442</strain>
    </source>
</reference>
<evidence type="ECO:0000313" key="2">
    <source>
        <dbReference type="Proteomes" id="UP000193922"/>
    </source>
</evidence>
<proteinExistence type="predicted"/>
<dbReference type="RefSeq" id="XP_040740425.1">
    <property type="nucleotide sequence ID" value="XM_040888521.1"/>
</dbReference>
<keyword evidence="2" id="KW-1185">Reference proteome</keyword>
<sequence length="53" mass="6216">MPSHDTSEYVFCQCCEKLFNSSEAMRKHISEMKRLKLQAMLVRSEFGLVFTDL</sequence>
<accession>A0A1Y1VYU1</accession>
<organism evidence="1 2">
    <name type="scientific">Linderina pennispora</name>
    <dbReference type="NCBI Taxonomy" id="61395"/>
    <lineage>
        <taxon>Eukaryota</taxon>
        <taxon>Fungi</taxon>
        <taxon>Fungi incertae sedis</taxon>
        <taxon>Zoopagomycota</taxon>
        <taxon>Kickxellomycotina</taxon>
        <taxon>Kickxellomycetes</taxon>
        <taxon>Kickxellales</taxon>
        <taxon>Kickxellaceae</taxon>
        <taxon>Linderina</taxon>
    </lineage>
</organism>
<evidence type="ECO:0008006" key="3">
    <source>
        <dbReference type="Google" id="ProtNLM"/>
    </source>
</evidence>
<name>A0A1Y1VYU1_9FUNG</name>
<gene>
    <name evidence="1" type="ORF">DL89DRAFT_269995</name>
</gene>
<dbReference type="SUPFAM" id="SSF57667">
    <property type="entry name" value="beta-beta-alpha zinc fingers"/>
    <property type="match status" value="1"/>
</dbReference>
<evidence type="ECO:0000313" key="1">
    <source>
        <dbReference type="EMBL" id="ORX66437.1"/>
    </source>
</evidence>
<dbReference type="Proteomes" id="UP000193922">
    <property type="component" value="Unassembled WGS sequence"/>
</dbReference>
<protein>
    <recommendedName>
        <fullName evidence="3">C2H2-type domain-containing protein</fullName>
    </recommendedName>
</protein>
<dbReference type="InterPro" id="IPR036236">
    <property type="entry name" value="Znf_C2H2_sf"/>
</dbReference>
<dbReference type="GeneID" id="63805169"/>
<comment type="caution">
    <text evidence="1">The sequence shown here is derived from an EMBL/GenBank/DDBJ whole genome shotgun (WGS) entry which is preliminary data.</text>
</comment>
<dbReference type="EMBL" id="MCFD01000015">
    <property type="protein sequence ID" value="ORX66437.1"/>
    <property type="molecule type" value="Genomic_DNA"/>
</dbReference>
<dbReference type="AlphaFoldDB" id="A0A1Y1VYU1"/>